<gene>
    <name evidence="1" type="ORF">GRJ2_001825300</name>
</gene>
<dbReference type="Proteomes" id="UP001623348">
    <property type="component" value="Unassembled WGS sequence"/>
</dbReference>
<evidence type="ECO:0000313" key="2">
    <source>
        <dbReference type="Proteomes" id="UP001623348"/>
    </source>
</evidence>
<proteinExistence type="predicted"/>
<sequence>MESLLGKDLEEKKVGVEIGKSNGEIKEVKEIPNSKASGQLDYKPLPVLSGGPLEEPVRTSGCLTELPCFQI</sequence>
<accession>A0ABC9X7D3</accession>
<dbReference type="AlphaFoldDB" id="A0ABC9X7D3"/>
<name>A0ABC9X7D3_GRUJA</name>
<dbReference type="EMBL" id="BAAFJT010000009">
    <property type="protein sequence ID" value="GAB0193600.1"/>
    <property type="molecule type" value="Genomic_DNA"/>
</dbReference>
<comment type="caution">
    <text evidence="1">The sequence shown here is derived from an EMBL/GenBank/DDBJ whole genome shotgun (WGS) entry which is preliminary data.</text>
</comment>
<reference evidence="1 2" key="1">
    <citation type="submission" date="2024-06" db="EMBL/GenBank/DDBJ databases">
        <title>The draft genome of Grus japonensis, version 3.</title>
        <authorList>
            <person name="Nabeshima K."/>
            <person name="Suzuki S."/>
            <person name="Onuma M."/>
        </authorList>
    </citation>
    <scope>NUCLEOTIDE SEQUENCE [LARGE SCALE GENOMIC DNA]</scope>
    <source>
        <strain evidence="1 2">451A</strain>
    </source>
</reference>
<organism evidence="1 2">
    <name type="scientific">Grus japonensis</name>
    <name type="common">Japanese crane</name>
    <name type="synonym">Red-crowned crane</name>
    <dbReference type="NCBI Taxonomy" id="30415"/>
    <lineage>
        <taxon>Eukaryota</taxon>
        <taxon>Metazoa</taxon>
        <taxon>Chordata</taxon>
        <taxon>Craniata</taxon>
        <taxon>Vertebrata</taxon>
        <taxon>Euteleostomi</taxon>
        <taxon>Archelosauria</taxon>
        <taxon>Archosauria</taxon>
        <taxon>Dinosauria</taxon>
        <taxon>Saurischia</taxon>
        <taxon>Theropoda</taxon>
        <taxon>Coelurosauria</taxon>
        <taxon>Aves</taxon>
        <taxon>Neognathae</taxon>
        <taxon>Neoaves</taxon>
        <taxon>Gruiformes</taxon>
        <taxon>Gruidae</taxon>
        <taxon>Grus</taxon>
    </lineage>
</organism>
<keyword evidence="2" id="KW-1185">Reference proteome</keyword>
<protein>
    <submittedName>
        <fullName evidence="1">Uncharacterized protein</fullName>
    </submittedName>
</protein>
<evidence type="ECO:0000313" key="1">
    <source>
        <dbReference type="EMBL" id="GAB0193600.1"/>
    </source>
</evidence>